<sequence>MAADQRLATVLAGLADTLRPDFDERTYAEDLACRAVGILEIDAALVLLTGEHGRISATAERTHVVGGRRAIAIEGPPEEALRRGEAVGSPDLRSETRWPRFTLGAVDDGFAAAHAVPLRLREQRVGSLTLLWHGAGLLDERTCVIGQALADTAAAALMARRSLGAAQTLAGQLQTALETRITIEQAKGILAARRGSNVDSAFEMIRSMARRHRRRIADVARDVIDDASAVAHLAAHGDPAGRTRSFTARDEVSSGEC</sequence>
<evidence type="ECO:0000313" key="6">
    <source>
        <dbReference type="EMBL" id="PXY27851.1"/>
    </source>
</evidence>
<dbReference type="RefSeq" id="WP_112281866.1">
    <property type="nucleotide sequence ID" value="NZ_MASW01000002.1"/>
</dbReference>
<dbReference type="GO" id="GO:0003723">
    <property type="term" value="F:RNA binding"/>
    <property type="evidence" value="ECO:0007669"/>
    <property type="project" value="InterPro"/>
</dbReference>
<gene>
    <name evidence="6" type="ORF">BAY60_15915</name>
</gene>
<dbReference type="Pfam" id="PF03861">
    <property type="entry name" value="ANTAR"/>
    <property type="match status" value="1"/>
</dbReference>
<dbReference type="InterPro" id="IPR003018">
    <property type="entry name" value="GAF"/>
</dbReference>
<feature type="region of interest" description="Disordered" evidence="5">
    <location>
        <begin position="236"/>
        <end position="257"/>
    </location>
</feature>
<keyword evidence="1" id="KW-0808">Transferase</keyword>
<evidence type="ECO:0000256" key="4">
    <source>
        <dbReference type="ARBA" id="ARBA00023163"/>
    </source>
</evidence>
<dbReference type="Pfam" id="PF13185">
    <property type="entry name" value="GAF_2"/>
    <property type="match status" value="1"/>
</dbReference>
<comment type="caution">
    <text evidence="6">The sequence shown here is derived from an EMBL/GenBank/DDBJ whole genome shotgun (WGS) entry which is preliminary data.</text>
</comment>
<name>A0A2V4B0R2_9PSEU</name>
<dbReference type="AlphaFoldDB" id="A0A2V4B0R2"/>
<keyword evidence="7" id="KW-1185">Reference proteome</keyword>
<evidence type="ECO:0000256" key="5">
    <source>
        <dbReference type="SAM" id="MobiDB-lite"/>
    </source>
</evidence>
<dbReference type="SUPFAM" id="SSF52172">
    <property type="entry name" value="CheY-like"/>
    <property type="match status" value="1"/>
</dbReference>
<dbReference type="PIRSF" id="PIRSF036625">
    <property type="entry name" value="GAF_ANTAR"/>
    <property type="match status" value="1"/>
</dbReference>
<reference evidence="6 7" key="1">
    <citation type="submission" date="2016-07" db="EMBL/GenBank/DDBJ databases">
        <title>Draft genome sequence of Prauserella muralis DSM 45305, isolated from a mould-covered wall in an indoor environment.</title>
        <authorList>
            <person name="Ruckert C."/>
            <person name="Albersmeier A."/>
            <person name="Jiang C.-L."/>
            <person name="Jiang Y."/>
            <person name="Kalinowski J."/>
            <person name="Schneider O."/>
            <person name="Winkler A."/>
            <person name="Zotchev S.B."/>
        </authorList>
    </citation>
    <scope>NUCLEOTIDE SEQUENCE [LARGE SCALE GENOMIC DNA]</scope>
    <source>
        <strain evidence="6 7">DSM 45305</strain>
    </source>
</reference>
<keyword evidence="4" id="KW-0804">Transcription</keyword>
<dbReference type="EMBL" id="MASW01000002">
    <property type="protein sequence ID" value="PXY27851.1"/>
    <property type="molecule type" value="Genomic_DNA"/>
</dbReference>
<proteinExistence type="predicted"/>
<dbReference type="InterPro" id="IPR012074">
    <property type="entry name" value="GAF_ANTAR"/>
</dbReference>
<dbReference type="PROSITE" id="PS50921">
    <property type="entry name" value="ANTAR"/>
    <property type="match status" value="1"/>
</dbReference>
<keyword evidence="2" id="KW-0418">Kinase</keyword>
<dbReference type="InterPro" id="IPR029016">
    <property type="entry name" value="GAF-like_dom_sf"/>
</dbReference>
<dbReference type="InterPro" id="IPR036388">
    <property type="entry name" value="WH-like_DNA-bd_sf"/>
</dbReference>
<dbReference type="Gene3D" id="3.30.450.40">
    <property type="match status" value="1"/>
</dbReference>
<feature type="compositionally biased region" description="Basic and acidic residues" evidence="5">
    <location>
        <begin position="247"/>
        <end position="257"/>
    </location>
</feature>
<organism evidence="6 7">
    <name type="scientific">Prauserella muralis</name>
    <dbReference type="NCBI Taxonomy" id="588067"/>
    <lineage>
        <taxon>Bacteria</taxon>
        <taxon>Bacillati</taxon>
        <taxon>Actinomycetota</taxon>
        <taxon>Actinomycetes</taxon>
        <taxon>Pseudonocardiales</taxon>
        <taxon>Pseudonocardiaceae</taxon>
        <taxon>Prauserella</taxon>
    </lineage>
</organism>
<evidence type="ECO:0000256" key="2">
    <source>
        <dbReference type="ARBA" id="ARBA00022777"/>
    </source>
</evidence>
<dbReference type="Gene3D" id="1.10.10.10">
    <property type="entry name" value="Winged helix-like DNA-binding domain superfamily/Winged helix DNA-binding domain"/>
    <property type="match status" value="1"/>
</dbReference>
<accession>A0A2V4B0R2</accession>
<dbReference type="OrthoDB" id="3683444at2"/>
<protein>
    <submittedName>
        <fullName evidence="6">Uncharacterized protein</fullName>
    </submittedName>
</protein>
<dbReference type="Proteomes" id="UP000249915">
    <property type="component" value="Unassembled WGS sequence"/>
</dbReference>
<dbReference type="InterPro" id="IPR005561">
    <property type="entry name" value="ANTAR"/>
</dbReference>
<evidence type="ECO:0000256" key="1">
    <source>
        <dbReference type="ARBA" id="ARBA00022679"/>
    </source>
</evidence>
<dbReference type="GO" id="GO:0016301">
    <property type="term" value="F:kinase activity"/>
    <property type="evidence" value="ECO:0007669"/>
    <property type="project" value="UniProtKB-KW"/>
</dbReference>
<evidence type="ECO:0000313" key="7">
    <source>
        <dbReference type="Proteomes" id="UP000249915"/>
    </source>
</evidence>
<keyword evidence="3" id="KW-0805">Transcription regulation</keyword>
<dbReference type="SMART" id="SM01012">
    <property type="entry name" value="ANTAR"/>
    <property type="match status" value="1"/>
</dbReference>
<evidence type="ECO:0000256" key="3">
    <source>
        <dbReference type="ARBA" id="ARBA00023015"/>
    </source>
</evidence>
<dbReference type="SUPFAM" id="SSF55781">
    <property type="entry name" value="GAF domain-like"/>
    <property type="match status" value="1"/>
</dbReference>
<dbReference type="InterPro" id="IPR011006">
    <property type="entry name" value="CheY-like_superfamily"/>
</dbReference>